<reference evidence="2" key="1">
    <citation type="journal article" date="2017" name="Plant J.">
        <title>The pomegranate (Punica granatum L.) genome and the genomics of punicalagin biosynthesis.</title>
        <authorList>
            <person name="Qin G."/>
            <person name="Xu C."/>
            <person name="Ming R."/>
            <person name="Tang H."/>
            <person name="Guyot R."/>
            <person name="Kramer E.M."/>
            <person name="Hu Y."/>
            <person name="Yi X."/>
            <person name="Qi Y."/>
            <person name="Xu X."/>
            <person name="Gao Z."/>
            <person name="Pan H."/>
            <person name="Jian J."/>
            <person name="Tian Y."/>
            <person name="Yue Z."/>
            <person name="Xu Y."/>
        </authorList>
    </citation>
    <scope>NUCLEOTIDE SEQUENCE [LARGE SCALE GENOMIC DNA]</scope>
    <source>
        <strain evidence="2">cv. Dabenzi</strain>
    </source>
</reference>
<proteinExistence type="predicted"/>
<name>A0A218Y510_PUNGR</name>
<dbReference type="AlphaFoldDB" id="A0A218Y510"/>
<comment type="caution">
    <text evidence="1">The sequence shown here is derived from an EMBL/GenBank/DDBJ whole genome shotgun (WGS) entry which is preliminary data.</text>
</comment>
<gene>
    <name evidence="1" type="ORF">CDL15_Pgr022371</name>
</gene>
<sequence length="68" mass="7045">MVTVSGGTVVTPHKAAVTGAKGGGRMDFGEEEAGFYSRLEKRGAEGKGQESVKKVMSGPTLIIFARSS</sequence>
<evidence type="ECO:0000313" key="2">
    <source>
        <dbReference type="Proteomes" id="UP000197138"/>
    </source>
</evidence>
<evidence type="ECO:0000313" key="1">
    <source>
        <dbReference type="EMBL" id="OWM91622.1"/>
    </source>
</evidence>
<protein>
    <submittedName>
        <fullName evidence="1">Uncharacterized protein</fullName>
    </submittedName>
</protein>
<dbReference type="EMBL" id="MTKT01000157">
    <property type="protein sequence ID" value="OWM91622.1"/>
    <property type="molecule type" value="Genomic_DNA"/>
</dbReference>
<organism evidence="1 2">
    <name type="scientific">Punica granatum</name>
    <name type="common">Pomegranate</name>
    <dbReference type="NCBI Taxonomy" id="22663"/>
    <lineage>
        <taxon>Eukaryota</taxon>
        <taxon>Viridiplantae</taxon>
        <taxon>Streptophyta</taxon>
        <taxon>Embryophyta</taxon>
        <taxon>Tracheophyta</taxon>
        <taxon>Spermatophyta</taxon>
        <taxon>Magnoliopsida</taxon>
        <taxon>eudicotyledons</taxon>
        <taxon>Gunneridae</taxon>
        <taxon>Pentapetalae</taxon>
        <taxon>rosids</taxon>
        <taxon>malvids</taxon>
        <taxon>Myrtales</taxon>
        <taxon>Lythraceae</taxon>
        <taxon>Punica</taxon>
    </lineage>
</organism>
<accession>A0A218Y510</accession>
<dbReference type="Proteomes" id="UP000197138">
    <property type="component" value="Unassembled WGS sequence"/>
</dbReference>